<protein>
    <submittedName>
        <fullName evidence="5">Uncharacterized protein</fullName>
    </submittedName>
</protein>
<dbReference type="EMBL" id="BFAA01060489">
    <property type="protein sequence ID" value="GCB84316.1"/>
    <property type="molecule type" value="Genomic_DNA"/>
</dbReference>
<gene>
    <name evidence="5" type="ORF">scyTo_0024886</name>
</gene>
<dbReference type="GO" id="GO:0051607">
    <property type="term" value="P:defense response to virus"/>
    <property type="evidence" value="ECO:0007669"/>
    <property type="project" value="TreeGrafter"/>
</dbReference>
<evidence type="ECO:0000256" key="1">
    <source>
        <dbReference type="ARBA" id="ARBA00022737"/>
    </source>
</evidence>
<comment type="similarity">
    <text evidence="3">Belongs to the IFIT family.</text>
</comment>
<feature type="repeat" description="TPR" evidence="4">
    <location>
        <begin position="24"/>
        <end position="57"/>
    </location>
</feature>
<evidence type="ECO:0000256" key="2">
    <source>
        <dbReference type="ARBA" id="ARBA00022803"/>
    </source>
</evidence>
<dbReference type="OrthoDB" id="10043504at2759"/>
<dbReference type="PANTHER" id="PTHR10271">
    <property type="entry name" value="INTERFERON-INDUCED PROTEIN WITH TETRATRICOPEPTIDE REPEATS"/>
    <property type="match status" value="1"/>
</dbReference>
<organism evidence="5 6">
    <name type="scientific">Scyliorhinus torazame</name>
    <name type="common">Cloudy catshark</name>
    <name type="synonym">Catulus torazame</name>
    <dbReference type="NCBI Taxonomy" id="75743"/>
    <lineage>
        <taxon>Eukaryota</taxon>
        <taxon>Metazoa</taxon>
        <taxon>Chordata</taxon>
        <taxon>Craniata</taxon>
        <taxon>Vertebrata</taxon>
        <taxon>Chondrichthyes</taxon>
        <taxon>Elasmobranchii</taxon>
        <taxon>Galeomorphii</taxon>
        <taxon>Galeoidea</taxon>
        <taxon>Carcharhiniformes</taxon>
        <taxon>Scyliorhinidae</taxon>
        <taxon>Scyliorhinus</taxon>
    </lineage>
</organism>
<dbReference type="AlphaFoldDB" id="A0A401QG24"/>
<reference evidence="5 6" key="1">
    <citation type="journal article" date="2018" name="Nat. Ecol. Evol.">
        <title>Shark genomes provide insights into elasmobranch evolution and the origin of vertebrates.</title>
        <authorList>
            <person name="Hara Y"/>
            <person name="Yamaguchi K"/>
            <person name="Onimaru K"/>
            <person name="Kadota M"/>
            <person name="Koyanagi M"/>
            <person name="Keeley SD"/>
            <person name="Tatsumi K"/>
            <person name="Tanaka K"/>
            <person name="Motone F"/>
            <person name="Kageyama Y"/>
            <person name="Nozu R"/>
            <person name="Adachi N"/>
            <person name="Nishimura O"/>
            <person name="Nakagawa R"/>
            <person name="Tanegashima C"/>
            <person name="Kiyatake I"/>
            <person name="Matsumoto R"/>
            <person name="Murakumo K"/>
            <person name="Nishida K"/>
            <person name="Terakita A"/>
            <person name="Kuratani S"/>
            <person name="Sato K"/>
            <person name="Hyodo S Kuraku.S."/>
        </authorList>
    </citation>
    <scope>NUCLEOTIDE SEQUENCE [LARGE SCALE GENOMIC DNA]</scope>
</reference>
<comment type="caution">
    <text evidence="5">The sequence shown here is derived from an EMBL/GenBank/DDBJ whole genome shotgun (WGS) entry which is preliminary data.</text>
</comment>
<evidence type="ECO:0000313" key="6">
    <source>
        <dbReference type="Proteomes" id="UP000288216"/>
    </source>
</evidence>
<accession>A0A401QG24</accession>
<proteinExistence type="inferred from homology"/>
<feature type="non-terminal residue" evidence="5">
    <location>
        <position position="1"/>
    </location>
</feature>
<evidence type="ECO:0000256" key="4">
    <source>
        <dbReference type="PROSITE-ProRule" id="PRU00339"/>
    </source>
</evidence>
<keyword evidence="2 4" id="KW-0802">TPR repeat</keyword>
<keyword evidence="6" id="KW-1185">Reference proteome</keyword>
<dbReference type="STRING" id="75743.A0A401QG24"/>
<dbReference type="Proteomes" id="UP000288216">
    <property type="component" value="Unassembled WGS sequence"/>
</dbReference>
<dbReference type="PANTHER" id="PTHR10271:SF0">
    <property type="entry name" value="INTERFERON-INDUCED PROTEIN WITH TETRATRICOPEPTIDE REPEATS 5"/>
    <property type="match status" value="1"/>
</dbReference>
<dbReference type="GO" id="GO:0005829">
    <property type="term" value="C:cytosol"/>
    <property type="evidence" value="ECO:0007669"/>
    <property type="project" value="TreeGrafter"/>
</dbReference>
<evidence type="ECO:0000313" key="5">
    <source>
        <dbReference type="EMBL" id="GCB84316.1"/>
    </source>
</evidence>
<dbReference type="Pfam" id="PF14559">
    <property type="entry name" value="TPR_19"/>
    <property type="match status" value="1"/>
</dbReference>
<dbReference type="InterPro" id="IPR019734">
    <property type="entry name" value="TPR_rpt"/>
</dbReference>
<evidence type="ECO:0000256" key="3">
    <source>
        <dbReference type="ARBA" id="ARBA00038336"/>
    </source>
</evidence>
<dbReference type="Gene3D" id="1.25.40.10">
    <property type="entry name" value="Tetratricopeptide repeat domain"/>
    <property type="match status" value="2"/>
</dbReference>
<keyword evidence="1" id="KW-0677">Repeat</keyword>
<dbReference type="SUPFAM" id="SSF48452">
    <property type="entry name" value="TPR-like"/>
    <property type="match status" value="1"/>
</dbReference>
<name>A0A401QG24_SCYTO</name>
<dbReference type="InterPro" id="IPR011990">
    <property type="entry name" value="TPR-like_helical_dom_sf"/>
</dbReference>
<sequence length="182" mass="21238">RVFEQYEEADTLVKQALEKSPGLPYVLRYAAKFYRCAGNIEKALKLLDKALKMTPKSAFLYHQKDYAHICSINGEYREADKIYSELLELENTCPENKQEIRFQVGLFEQNYKHFKSNAIKYFLEGFKIKHDSNSRNKCRTHLEKIAENSQDIVAFCIRGIIHMLDGEECFEKVLEIELGNAE</sequence>
<dbReference type="PROSITE" id="PS50005">
    <property type="entry name" value="TPR"/>
    <property type="match status" value="1"/>
</dbReference>